<accession>A0A3P3YX73</accession>
<organism evidence="8 9">
    <name type="scientific">Leishmania braziliensis MHOM/BR/75/M2904</name>
    <dbReference type="NCBI Taxonomy" id="420245"/>
    <lineage>
        <taxon>Eukaryota</taxon>
        <taxon>Discoba</taxon>
        <taxon>Euglenozoa</taxon>
        <taxon>Kinetoplastea</taxon>
        <taxon>Metakinetoplastina</taxon>
        <taxon>Trypanosomatida</taxon>
        <taxon>Trypanosomatidae</taxon>
        <taxon>Leishmaniinae</taxon>
        <taxon>Leishmania</taxon>
        <taxon>Leishmania braziliensis species complex</taxon>
    </lineage>
</organism>
<keyword evidence="7" id="KW-0732">Signal</keyword>
<sequence>MCLGRRALLPAYAHAQLLAVATARATCLGGVFAVSKHGHCGAHVCSPPPIPSLPFLPLTYDSFIYRPPKTSAQAQAHVLFLLLAAHLTQMLSRSLRLLSSKAAASTAALPVYNTTEDGSADSKAWRLFFKDGLTDAVVSAWHNLPLYPGTTADPRVFTYVAEIPKGTRAKLELSKEEPHNPIKQDIFKSKEGQPLRYFRYGNMPFNYGFLPCTWEDPMHIDPHTKCIGDGDPVDVVHLGPPHRVGTYEPVRILGVLGLIDQGETDWKIIVESASVTAGEGYGTLAKVPQELQATIIDWFENYKVPDGKKKNEFAFSKEIKDAEMALSIVAQCASQYDALMKGKCANPGYWLREATGSG</sequence>
<evidence type="ECO:0000256" key="5">
    <source>
        <dbReference type="ARBA" id="ARBA00022801"/>
    </source>
</evidence>
<dbReference type="InterPro" id="IPR008162">
    <property type="entry name" value="Pyrophosphatase"/>
</dbReference>
<evidence type="ECO:0000313" key="8">
    <source>
        <dbReference type="EMBL" id="SYZ62552.1"/>
    </source>
</evidence>
<dbReference type="Pfam" id="PF00719">
    <property type="entry name" value="Pyrophosphatase"/>
    <property type="match status" value="1"/>
</dbReference>
<dbReference type="CDD" id="cd00412">
    <property type="entry name" value="pyrophosphatase"/>
    <property type="match status" value="1"/>
</dbReference>
<gene>
    <name evidence="8" type="ORF">LBRM2904_03.0900</name>
</gene>
<feature type="signal peptide" evidence="7">
    <location>
        <begin position="1"/>
        <end position="23"/>
    </location>
</feature>
<dbReference type="PROSITE" id="PS00387">
    <property type="entry name" value="PPASE"/>
    <property type="match status" value="1"/>
</dbReference>
<evidence type="ECO:0000313" key="9">
    <source>
        <dbReference type="Proteomes" id="UP000319462"/>
    </source>
</evidence>
<evidence type="ECO:0000256" key="1">
    <source>
        <dbReference type="ARBA" id="ARBA00001946"/>
    </source>
</evidence>
<dbReference type="GO" id="GO:0005737">
    <property type="term" value="C:cytoplasm"/>
    <property type="evidence" value="ECO:0007669"/>
    <property type="project" value="InterPro"/>
</dbReference>
<evidence type="ECO:0000256" key="7">
    <source>
        <dbReference type="SAM" id="SignalP"/>
    </source>
</evidence>
<keyword evidence="5" id="KW-0378">Hydrolase</keyword>
<dbReference type="EMBL" id="LS997602">
    <property type="protein sequence ID" value="SYZ62552.1"/>
    <property type="molecule type" value="Genomic_DNA"/>
</dbReference>
<evidence type="ECO:0000256" key="4">
    <source>
        <dbReference type="ARBA" id="ARBA00022723"/>
    </source>
</evidence>
<dbReference type="InterPro" id="IPR036649">
    <property type="entry name" value="Pyrophosphatase_sf"/>
</dbReference>
<dbReference type="PANTHER" id="PTHR10286">
    <property type="entry name" value="INORGANIC PYROPHOSPHATASE"/>
    <property type="match status" value="1"/>
</dbReference>
<dbReference type="Gene3D" id="3.90.80.10">
    <property type="entry name" value="Inorganic pyrophosphatase"/>
    <property type="match status" value="1"/>
</dbReference>
<name>A0A3P3YX73_LEIBR</name>
<dbReference type="EC" id="3.6.1.1" evidence="3"/>
<proteinExistence type="inferred from homology"/>
<protein>
    <recommendedName>
        <fullName evidence="3">inorganic diphosphatase</fullName>
        <ecNumber evidence="3">3.6.1.1</ecNumber>
    </recommendedName>
</protein>
<evidence type="ECO:0000256" key="2">
    <source>
        <dbReference type="ARBA" id="ARBA00006220"/>
    </source>
</evidence>
<dbReference type="FunFam" id="3.90.80.10:FF:000017">
    <property type="entry name" value="Inorganic pyrophosphatase, putative"/>
    <property type="match status" value="1"/>
</dbReference>
<comment type="cofactor">
    <cofactor evidence="1">
        <name>Mg(2+)</name>
        <dbReference type="ChEBI" id="CHEBI:18420"/>
    </cofactor>
</comment>
<reference evidence="8 9" key="1">
    <citation type="submission" date="2018-09" db="EMBL/GenBank/DDBJ databases">
        <authorList>
            <person name="Peiro R."/>
            <person name="Begona"/>
            <person name="Cbmso G."/>
            <person name="Lopez M."/>
            <person name="Gonzalez S."/>
        </authorList>
    </citation>
    <scope>NUCLEOTIDE SEQUENCE [LARGE SCALE GENOMIC DNA]</scope>
</reference>
<keyword evidence="6" id="KW-0460">Magnesium</keyword>
<dbReference type="GO" id="GO:0006796">
    <property type="term" value="P:phosphate-containing compound metabolic process"/>
    <property type="evidence" value="ECO:0007669"/>
    <property type="project" value="InterPro"/>
</dbReference>
<evidence type="ECO:0000256" key="6">
    <source>
        <dbReference type="ARBA" id="ARBA00022842"/>
    </source>
</evidence>
<evidence type="ECO:0000256" key="3">
    <source>
        <dbReference type="ARBA" id="ARBA00012146"/>
    </source>
</evidence>
<dbReference type="GO" id="GO:0004427">
    <property type="term" value="F:inorganic diphosphate phosphatase activity"/>
    <property type="evidence" value="ECO:0007669"/>
    <property type="project" value="UniProtKB-EC"/>
</dbReference>
<keyword evidence="4" id="KW-0479">Metal-binding</keyword>
<dbReference type="GO" id="GO:0000287">
    <property type="term" value="F:magnesium ion binding"/>
    <property type="evidence" value="ECO:0007669"/>
    <property type="project" value="InterPro"/>
</dbReference>
<dbReference type="SUPFAM" id="SSF50324">
    <property type="entry name" value="Inorganic pyrophosphatase"/>
    <property type="match status" value="1"/>
</dbReference>
<comment type="similarity">
    <text evidence="2">Belongs to the PPase family.</text>
</comment>
<dbReference type="Proteomes" id="UP000319462">
    <property type="component" value="Chromosome 3"/>
</dbReference>
<feature type="chain" id="PRO_5018212480" description="inorganic diphosphatase" evidence="7">
    <location>
        <begin position="24"/>
        <end position="358"/>
    </location>
</feature>
<dbReference type="AlphaFoldDB" id="A0A3P3YX73"/>